<comment type="caution">
    <text evidence="3">The sequence shown here is derived from an EMBL/GenBank/DDBJ whole genome shotgun (WGS) entry which is preliminary data.</text>
</comment>
<dbReference type="EMBL" id="PGCJ01000987">
    <property type="protein sequence ID" value="PLW12292.1"/>
    <property type="molecule type" value="Genomic_DNA"/>
</dbReference>
<name>A0A2N5W013_9BASI</name>
<dbReference type="EMBL" id="PGCI01000034">
    <property type="protein sequence ID" value="PLW47077.1"/>
    <property type="molecule type" value="Genomic_DNA"/>
</dbReference>
<keyword evidence="4" id="KW-1185">Reference proteome</keyword>
<evidence type="ECO:0000313" key="3">
    <source>
        <dbReference type="EMBL" id="PLW55589.1"/>
    </source>
</evidence>
<dbReference type="EMBL" id="PGCJ01000030">
    <property type="protein sequence ID" value="PLW55589.1"/>
    <property type="molecule type" value="Genomic_DNA"/>
</dbReference>
<dbReference type="Proteomes" id="UP000235388">
    <property type="component" value="Unassembled WGS sequence"/>
</dbReference>
<sequence>MSGCLESLDSTPDPFSASTIFSVMYGGFRLRTDRYLESGRTSRIYGMGQLKPEEIHTQPILISMKM</sequence>
<evidence type="ECO:0000313" key="4">
    <source>
        <dbReference type="Proteomes" id="UP000235388"/>
    </source>
</evidence>
<proteinExistence type="predicted"/>
<protein>
    <submittedName>
        <fullName evidence="3">Uncharacterized protein</fullName>
    </submittedName>
</protein>
<dbReference type="AlphaFoldDB" id="A0A2N5W013"/>
<organism evidence="3 4">
    <name type="scientific">Puccinia coronata f. sp. avenae</name>
    <dbReference type="NCBI Taxonomy" id="200324"/>
    <lineage>
        <taxon>Eukaryota</taxon>
        <taxon>Fungi</taxon>
        <taxon>Dikarya</taxon>
        <taxon>Basidiomycota</taxon>
        <taxon>Pucciniomycotina</taxon>
        <taxon>Pucciniomycetes</taxon>
        <taxon>Pucciniales</taxon>
        <taxon>Pucciniaceae</taxon>
        <taxon>Puccinia</taxon>
    </lineage>
</organism>
<dbReference type="Proteomes" id="UP000235392">
    <property type="component" value="Unassembled WGS sequence"/>
</dbReference>
<reference evidence="4 5" key="1">
    <citation type="submission" date="2017-11" db="EMBL/GenBank/DDBJ databases">
        <title>De novo assembly and phasing of dikaryotic genomes from two isolates of Puccinia coronata f. sp. avenae, the causal agent of oat crown rust.</title>
        <authorList>
            <person name="Miller M.E."/>
            <person name="Zhang Y."/>
            <person name="Omidvar V."/>
            <person name="Sperschneider J."/>
            <person name="Schwessinger B."/>
            <person name="Raley C."/>
            <person name="Palmer J.M."/>
            <person name="Garnica D."/>
            <person name="Upadhyaya N."/>
            <person name="Rathjen J."/>
            <person name="Taylor J.M."/>
            <person name="Park R.F."/>
            <person name="Dodds P.N."/>
            <person name="Hirsch C.D."/>
            <person name="Kianian S.F."/>
            <person name="Figueroa M."/>
        </authorList>
    </citation>
    <scope>NUCLEOTIDE SEQUENCE [LARGE SCALE GENOMIC DNA]</scope>
    <source>
        <strain evidence="3">12NC29</strain>
        <strain evidence="2">12SD80</strain>
    </source>
</reference>
<evidence type="ECO:0000313" key="1">
    <source>
        <dbReference type="EMBL" id="PLW12292.1"/>
    </source>
</evidence>
<gene>
    <name evidence="3" type="ORF">PCANC_03536</name>
    <name evidence="1" type="ORF">PCANC_16892</name>
    <name evidence="2" type="ORF">PCASD_03903</name>
</gene>
<accession>A0A2N5W013</accession>
<evidence type="ECO:0000313" key="2">
    <source>
        <dbReference type="EMBL" id="PLW47077.1"/>
    </source>
</evidence>
<evidence type="ECO:0000313" key="5">
    <source>
        <dbReference type="Proteomes" id="UP000235392"/>
    </source>
</evidence>